<feature type="domain" description="Serine-threonine/tyrosine-protein kinase catalytic" evidence="1">
    <location>
        <begin position="5"/>
        <end position="45"/>
    </location>
</feature>
<keyword evidence="2" id="KW-0808">Transferase</keyword>
<keyword evidence="3" id="KW-1185">Reference proteome</keyword>
<gene>
    <name evidence="2" type="primary">HT1</name>
    <name evidence="2" type="ORF">AXF42_Ash015519</name>
</gene>
<keyword evidence="2" id="KW-0418">Kinase</keyword>
<dbReference type="Gene3D" id="1.10.510.10">
    <property type="entry name" value="Transferase(Phosphotransferase) domain 1"/>
    <property type="match status" value="1"/>
</dbReference>
<evidence type="ECO:0000313" key="2">
    <source>
        <dbReference type="EMBL" id="PKA56034.1"/>
    </source>
</evidence>
<dbReference type="InterPro" id="IPR011009">
    <property type="entry name" value="Kinase-like_dom_sf"/>
</dbReference>
<dbReference type="EMBL" id="KZ451975">
    <property type="protein sequence ID" value="PKA56034.1"/>
    <property type="molecule type" value="Genomic_DNA"/>
</dbReference>
<dbReference type="SUPFAM" id="SSF56112">
    <property type="entry name" value="Protein kinase-like (PK-like)"/>
    <property type="match status" value="1"/>
</dbReference>
<dbReference type="Pfam" id="PF07714">
    <property type="entry name" value="PK_Tyr_Ser-Thr"/>
    <property type="match status" value="1"/>
</dbReference>
<proteinExistence type="predicted"/>
<name>A0A2I0AKF3_9ASPA</name>
<dbReference type="Proteomes" id="UP000236161">
    <property type="component" value="Unassembled WGS sequence"/>
</dbReference>
<dbReference type="InterPro" id="IPR051681">
    <property type="entry name" value="Ser/Thr_Kinases-Pseudokinases"/>
</dbReference>
<evidence type="ECO:0000313" key="3">
    <source>
        <dbReference type="Proteomes" id="UP000236161"/>
    </source>
</evidence>
<dbReference type="PANTHER" id="PTHR44329:SF73">
    <property type="entry name" value="OS01G0201200 PROTEIN"/>
    <property type="match status" value="1"/>
</dbReference>
<organism evidence="2 3">
    <name type="scientific">Apostasia shenzhenica</name>
    <dbReference type="NCBI Taxonomy" id="1088818"/>
    <lineage>
        <taxon>Eukaryota</taxon>
        <taxon>Viridiplantae</taxon>
        <taxon>Streptophyta</taxon>
        <taxon>Embryophyta</taxon>
        <taxon>Tracheophyta</taxon>
        <taxon>Spermatophyta</taxon>
        <taxon>Magnoliopsida</taxon>
        <taxon>Liliopsida</taxon>
        <taxon>Asparagales</taxon>
        <taxon>Orchidaceae</taxon>
        <taxon>Apostasioideae</taxon>
        <taxon>Apostasia</taxon>
    </lineage>
</organism>
<protein>
    <submittedName>
        <fullName evidence="2">Serine/threonine-protein kinase HT1</fullName>
    </submittedName>
</protein>
<dbReference type="InterPro" id="IPR001245">
    <property type="entry name" value="Ser-Thr/Tyr_kinase_cat_dom"/>
</dbReference>
<dbReference type="OrthoDB" id="4062651at2759"/>
<dbReference type="PANTHER" id="PTHR44329">
    <property type="entry name" value="SERINE/THREONINE-PROTEIN KINASE TNNI3K-RELATED"/>
    <property type="match status" value="1"/>
</dbReference>
<sequence length="86" mass="9986">MCFLVQNMRPIIPSDCPVALRALIEQCWSSLPEKRPEFSEIVKVLEQFESTVARDGKLNHFKSLTCHDQKERLLGWMPKKEAKSLK</sequence>
<reference evidence="2 3" key="1">
    <citation type="journal article" date="2017" name="Nature">
        <title>The Apostasia genome and the evolution of orchids.</title>
        <authorList>
            <person name="Zhang G.Q."/>
            <person name="Liu K.W."/>
            <person name="Li Z."/>
            <person name="Lohaus R."/>
            <person name="Hsiao Y.Y."/>
            <person name="Niu S.C."/>
            <person name="Wang J.Y."/>
            <person name="Lin Y.C."/>
            <person name="Xu Q."/>
            <person name="Chen L.J."/>
            <person name="Yoshida K."/>
            <person name="Fujiwara S."/>
            <person name="Wang Z.W."/>
            <person name="Zhang Y.Q."/>
            <person name="Mitsuda N."/>
            <person name="Wang M."/>
            <person name="Liu G.H."/>
            <person name="Pecoraro L."/>
            <person name="Huang H.X."/>
            <person name="Xiao X.J."/>
            <person name="Lin M."/>
            <person name="Wu X.Y."/>
            <person name="Wu W.L."/>
            <person name="Chen Y.Y."/>
            <person name="Chang S.B."/>
            <person name="Sakamoto S."/>
            <person name="Ohme-Takagi M."/>
            <person name="Yagi M."/>
            <person name="Zeng S.J."/>
            <person name="Shen C.Y."/>
            <person name="Yeh C.M."/>
            <person name="Luo Y.B."/>
            <person name="Tsai W.C."/>
            <person name="Van de Peer Y."/>
            <person name="Liu Z.J."/>
        </authorList>
    </citation>
    <scope>NUCLEOTIDE SEQUENCE [LARGE SCALE GENOMIC DNA]</scope>
    <source>
        <strain evidence="3">cv. Shenzhen</strain>
        <tissue evidence="2">Stem</tissue>
    </source>
</reference>
<accession>A0A2I0AKF3</accession>
<dbReference type="STRING" id="1088818.A0A2I0AKF3"/>
<dbReference type="AlphaFoldDB" id="A0A2I0AKF3"/>
<dbReference type="GO" id="GO:0004674">
    <property type="term" value="F:protein serine/threonine kinase activity"/>
    <property type="evidence" value="ECO:0007669"/>
    <property type="project" value="TreeGrafter"/>
</dbReference>
<evidence type="ECO:0000259" key="1">
    <source>
        <dbReference type="Pfam" id="PF07714"/>
    </source>
</evidence>